<dbReference type="EMBL" id="JAUTXU010000044">
    <property type="protein sequence ID" value="KAK3716125.1"/>
    <property type="molecule type" value="Genomic_DNA"/>
</dbReference>
<keyword evidence="2" id="KW-1185">Reference proteome</keyword>
<evidence type="ECO:0000313" key="2">
    <source>
        <dbReference type="Proteomes" id="UP001281147"/>
    </source>
</evidence>
<gene>
    <name evidence="1" type="ORF">LTR37_006570</name>
</gene>
<name>A0ACC3NG68_9PEZI</name>
<proteinExistence type="predicted"/>
<accession>A0ACC3NG68</accession>
<sequence length="407" mass="44600">MTPNDLPPLVLADDTHQRASIIIATSILLFSALLFVGARLWVRQNPELEQTGGGRTASIADRTPLGFDDLLLVISTALYGVHTVLIFSACAHGLGDSVRSMSPAELVTAEKLYYASSIFYVLSLGSSKASISYLMVRINASRAPTVRRWLNGILYLVFLWTVGRFVWAIFACPVNSVWNLSTKQCPNWYIRWFVLGVGGCCFEVAVAGLAVWNVWSLNTAFSRKALVVALFAMRLPLVLLVAVQLSVFDSAAFNADPTLHIKTFVCATELILCYSICSANFPAFRRLTKEIRTDFGGFGIGALNTFQSSHKSNRSNSGYMRSNRSGNGQELDTLPRTATAGVGREVRGRSMWSHPHGFTGGQESGYVVEVRNGNRDDESVASHPASEHESTEMIIRTKTEVVVSSDK</sequence>
<protein>
    <submittedName>
        <fullName evidence="1">Uncharacterized protein</fullName>
    </submittedName>
</protein>
<comment type="caution">
    <text evidence="1">The sequence shown here is derived from an EMBL/GenBank/DDBJ whole genome shotgun (WGS) entry which is preliminary data.</text>
</comment>
<reference evidence="1" key="1">
    <citation type="submission" date="2023-07" db="EMBL/GenBank/DDBJ databases">
        <title>Black Yeasts Isolated from many extreme environments.</title>
        <authorList>
            <person name="Coleine C."/>
            <person name="Stajich J.E."/>
            <person name="Selbmann L."/>
        </authorList>
    </citation>
    <scope>NUCLEOTIDE SEQUENCE</scope>
    <source>
        <strain evidence="1">CCFEE 5714</strain>
    </source>
</reference>
<dbReference type="Proteomes" id="UP001281147">
    <property type="component" value="Unassembled WGS sequence"/>
</dbReference>
<organism evidence="1 2">
    <name type="scientific">Vermiconidia calcicola</name>
    <dbReference type="NCBI Taxonomy" id="1690605"/>
    <lineage>
        <taxon>Eukaryota</taxon>
        <taxon>Fungi</taxon>
        <taxon>Dikarya</taxon>
        <taxon>Ascomycota</taxon>
        <taxon>Pezizomycotina</taxon>
        <taxon>Dothideomycetes</taxon>
        <taxon>Dothideomycetidae</taxon>
        <taxon>Mycosphaerellales</taxon>
        <taxon>Extremaceae</taxon>
        <taxon>Vermiconidia</taxon>
    </lineage>
</organism>
<evidence type="ECO:0000313" key="1">
    <source>
        <dbReference type="EMBL" id="KAK3716125.1"/>
    </source>
</evidence>